<evidence type="ECO:0000313" key="1">
    <source>
        <dbReference type="EMBL" id="MBA0671186.1"/>
    </source>
</evidence>
<organism evidence="1 2">
    <name type="scientific">Gossypium klotzschianum</name>
    <dbReference type="NCBI Taxonomy" id="34286"/>
    <lineage>
        <taxon>Eukaryota</taxon>
        <taxon>Viridiplantae</taxon>
        <taxon>Streptophyta</taxon>
        <taxon>Embryophyta</taxon>
        <taxon>Tracheophyta</taxon>
        <taxon>Spermatophyta</taxon>
        <taxon>Magnoliopsida</taxon>
        <taxon>eudicotyledons</taxon>
        <taxon>Gunneridae</taxon>
        <taxon>Pentapetalae</taxon>
        <taxon>rosids</taxon>
        <taxon>malvids</taxon>
        <taxon>Malvales</taxon>
        <taxon>Malvaceae</taxon>
        <taxon>Malvoideae</taxon>
        <taxon>Gossypium</taxon>
    </lineage>
</organism>
<evidence type="ECO:0000313" key="2">
    <source>
        <dbReference type="Proteomes" id="UP000593573"/>
    </source>
</evidence>
<dbReference type="OrthoDB" id="990152at2759"/>
<protein>
    <submittedName>
        <fullName evidence="1">Uncharacterized protein</fullName>
    </submittedName>
</protein>
<sequence length="30" mass="3754">MLKKRFQISLTGWVKGSRLYLRFWLKRLDL</sequence>
<keyword evidence="2" id="KW-1185">Reference proteome</keyword>
<gene>
    <name evidence="1" type="ORF">Goklo_024005</name>
</gene>
<dbReference type="AlphaFoldDB" id="A0A7J8W843"/>
<dbReference type="Proteomes" id="UP000593573">
    <property type="component" value="Unassembled WGS sequence"/>
</dbReference>
<reference evidence="1 2" key="1">
    <citation type="journal article" date="2019" name="Genome Biol. Evol.">
        <title>Insights into the evolution of the New World diploid cottons (Gossypium, subgenus Houzingenia) based on genome sequencing.</title>
        <authorList>
            <person name="Grover C.E."/>
            <person name="Arick M.A. 2nd"/>
            <person name="Thrash A."/>
            <person name="Conover J.L."/>
            <person name="Sanders W.S."/>
            <person name="Peterson D.G."/>
            <person name="Frelichowski J.E."/>
            <person name="Scheffler J.A."/>
            <person name="Scheffler B.E."/>
            <person name="Wendel J.F."/>
        </authorList>
    </citation>
    <scope>NUCLEOTIDE SEQUENCE [LARGE SCALE GENOMIC DNA]</scope>
    <source>
        <strain evidence="1">57</strain>
        <tissue evidence="1">Leaf</tissue>
    </source>
</reference>
<dbReference type="EMBL" id="JABFAB010239865">
    <property type="protein sequence ID" value="MBA0671186.1"/>
    <property type="molecule type" value="Genomic_DNA"/>
</dbReference>
<name>A0A7J8W843_9ROSI</name>
<proteinExistence type="predicted"/>
<comment type="caution">
    <text evidence="1">The sequence shown here is derived from an EMBL/GenBank/DDBJ whole genome shotgun (WGS) entry which is preliminary data.</text>
</comment>
<accession>A0A7J8W843</accession>